<reference evidence="2 3" key="1">
    <citation type="submission" date="2019-02" db="EMBL/GenBank/DDBJ databases">
        <title>Genomic data mining of an Antarctic deep-sea actinobacterium, Janibacterlimosus P3-3-X1.</title>
        <authorList>
            <person name="Liao L."/>
            <person name="Chen B."/>
        </authorList>
    </citation>
    <scope>NUCLEOTIDE SEQUENCE [LARGE SCALE GENOMIC DNA]</scope>
    <source>
        <strain evidence="2 3">P3-3-X1</strain>
    </source>
</reference>
<evidence type="ECO:0000313" key="3">
    <source>
        <dbReference type="Proteomes" id="UP000290408"/>
    </source>
</evidence>
<name>A0A4P6MZZ4_9MICO</name>
<keyword evidence="3" id="KW-1185">Reference proteome</keyword>
<feature type="transmembrane region" description="Helical" evidence="1">
    <location>
        <begin position="61"/>
        <end position="82"/>
    </location>
</feature>
<dbReference type="Pfam" id="PF12730">
    <property type="entry name" value="ABC2_membrane_4"/>
    <property type="match status" value="1"/>
</dbReference>
<feature type="transmembrane region" description="Helical" evidence="1">
    <location>
        <begin position="21"/>
        <end position="41"/>
    </location>
</feature>
<sequence>MSRPLSLRVELRRQITRPRTRWTYLVLLALPLVVVAAFTLGDDSNEGQNFADLATTGSANFAVFMLLVTAELLILILAALFVGDPVPAEASWSSLRYLLTAPVPRARLLTSKLLVGLGLTAFAVLLLLGWVLIVGGIFYGWEALSLDVGGSLTWSQVLPRLAASAGYVFLAQLPFAAIAFWMGVRTDAPLAAVGVAVFAAIVSSILDSLSALGDYRRALPNHYAREWIGLFGPDADYGALLPGVLWALLYATVFLALAYRHFARKDVLS</sequence>
<keyword evidence="1" id="KW-1133">Transmembrane helix</keyword>
<evidence type="ECO:0000313" key="2">
    <source>
        <dbReference type="EMBL" id="QBF47660.1"/>
    </source>
</evidence>
<keyword evidence="1" id="KW-0472">Membrane</keyword>
<dbReference type="PANTHER" id="PTHR37305:SF1">
    <property type="entry name" value="MEMBRANE PROTEIN"/>
    <property type="match status" value="1"/>
</dbReference>
<proteinExistence type="predicted"/>
<feature type="transmembrane region" description="Helical" evidence="1">
    <location>
        <begin position="239"/>
        <end position="259"/>
    </location>
</feature>
<dbReference type="OrthoDB" id="3822483at2"/>
<gene>
    <name evidence="2" type="ORF">EXU32_16255</name>
</gene>
<keyword evidence="1" id="KW-0812">Transmembrane</keyword>
<dbReference type="RefSeq" id="WP_130630841.1">
    <property type="nucleotide sequence ID" value="NZ_CP036164.1"/>
</dbReference>
<dbReference type="Proteomes" id="UP000290408">
    <property type="component" value="Chromosome"/>
</dbReference>
<evidence type="ECO:0000256" key="1">
    <source>
        <dbReference type="SAM" id="Phobius"/>
    </source>
</evidence>
<protein>
    <submittedName>
        <fullName evidence="2">ABC transporter permease</fullName>
    </submittedName>
</protein>
<feature type="transmembrane region" description="Helical" evidence="1">
    <location>
        <begin position="113"/>
        <end position="141"/>
    </location>
</feature>
<organism evidence="2 3">
    <name type="scientific">Janibacter limosus</name>
    <dbReference type="NCBI Taxonomy" id="53458"/>
    <lineage>
        <taxon>Bacteria</taxon>
        <taxon>Bacillati</taxon>
        <taxon>Actinomycetota</taxon>
        <taxon>Actinomycetes</taxon>
        <taxon>Micrococcales</taxon>
        <taxon>Intrasporangiaceae</taxon>
        <taxon>Janibacter</taxon>
    </lineage>
</organism>
<dbReference type="AlphaFoldDB" id="A0A4P6MZZ4"/>
<feature type="transmembrane region" description="Helical" evidence="1">
    <location>
        <begin position="161"/>
        <end position="181"/>
    </location>
</feature>
<dbReference type="KEGG" id="jli:EXU32_16255"/>
<feature type="transmembrane region" description="Helical" evidence="1">
    <location>
        <begin position="188"/>
        <end position="206"/>
    </location>
</feature>
<accession>A0A4P6MZZ4</accession>
<dbReference type="PANTHER" id="PTHR37305">
    <property type="entry name" value="INTEGRAL MEMBRANE PROTEIN-RELATED"/>
    <property type="match status" value="1"/>
</dbReference>
<dbReference type="EMBL" id="CP036164">
    <property type="protein sequence ID" value="QBF47660.1"/>
    <property type="molecule type" value="Genomic_DNA"/>
</dbReference>